<evidence type="ECO:0000256" key="1">
    <source>
        <dbReference type="SAM" id="MobiDB-lite"/>
    </source>
</evidence>
<dbReference type="EMBL" id="PVTP01000003">
    <property type="protein sequence ID" value="PRY78708.1"/>
    <property type="molecule type" value="Genomic_DNA"/>
</dbReference>
<organism evidence="2 3">
    <name type="scientific">Yoonia maritima</name>
    <dbReference type="NCBI Taxonomy" id="1435347"/>
    <lineage>
        <taxon>Bacteria</taxon>
        <taxon>Pseudomonadati</taxon>
        <taxon>Pseudomonadota</taxon>
        <taxon>Alphaproteobacteria</taxon>
        <taxon>Rhodobacterales</taxon>
        <taxon>Paracoccaceae</taxon>
        <taxon>Yoonia</taxon>
    </lineage>
</organism>
<reference evidence="2 3" key="1">
    <citation type="submission" date="2018-03" db="EMBL/GenBank/DDBJ databases">
        <title>Genomic Encyclopedia of Archaeal and Bacterial Type Strains, Phase II (KMG-II): from individual species to whole genera.</title>
        <authorList>
            <person name="Goeker M."/>
        </authorList>
    </citation>
    <scope>NUCLEOTIDE SEQUENCE [LARGE SCALE GENOMIC DNA]</scope>
    <source>
        <strain evidence="2 3">DSM 101533</strain>
    </source>
</reference>
<name>A0A2T0W125_9RHOB</name>
<dbReference type="OrthoDB" id="7863521at2"/>
<sequence length="79" mass="8500">MTIALPGSSKKGIGGLFGRKSKTEKKSPTAEKQLTPQEVAKMFKGPAAVKVVKPTKLNDVEKKDVERLGSLRGALYSKD</sequence>
<dbReference type="RefSeq" id="WP_106355438.1">
    <property type="nucleotide sequence ID" value="NZ_PVTP01000003.1"/>
</dbReference>
<comment type="caution">
    <text evidence="2">The sequence shown here is derived from an EMBL/GenBank/DDBJ whole genome shotgun (WGS) entry which is preliminary data.</text>
</comment>
<feature type="region of interest" description="Disordered" evidence="1">
    <location>
        <begin position="1"/>
        <end position="36"/>
    </location>
</feature>
<gene>
    <name evidence="2" type="ORF">CLV80_10331</name>
</gene>
<accession>A0A2T0W125</accession>
<dbReference type="Proteomes" id="UP000238007">
    <property type="component" value="Unassembled WGS sequence"/>
</dbReference>
<proteinExistence type="predicted"/>
<evidence type="ECO:0000313" key="2">
    <source>
        <dbReference type="EMBL" id="PRY78708.1"/>
    </source>
</evidence>
<evidence type="ECO:0000313" key="3">
    <source>
        <dbReference type="Proteomes" id="UP000238007"/>
    </source>
</evidence>
<keyword evidence="3" id="KW-1185">Reference proteome</keyword>
<protein>
    <submittedName>
        <fullName evidence="2">Uncharacterized protein</fullName>
    </submittedName>
</protein>
<dbReference type="AlphaFoldDB" id="A0A2T0W125"/>